<dbReference type="Proteomes" id="UP000295707">
    <property type="component" value="Unassembled WGS sequence"/>
</dbReference>
<evidence type="ECO:0000313" key="12">
    <source>
        <dbReference type="Proteomes" id="UP000295707"/>
    </source>
</evidence>
<reference evidence="11 12" key="1">
    <citation type="submission" date="2019-03" db="EMBL/GenBank/DDBJ databases">
        <title>Genomic Encyclopedia of Type Strains, Phase IV (KMG-IV): sequencing the most valuable type-strain genomes for metagenomic binning, comparative biology and taxonomic classification.</title>
        <authorList>
            <person name="Goeker M."/>
        </authorList>
    </citation>
    <scope>NUCLEOTIDE SEQUENCE [LARGE SCALE GENOMIC DNA]</scope>
    <source>
        <strain evidence="11 12">DSM 19610</strain>
    </source>
</reference>
<dbReference type="EMBL" id="SMFX01000001">
    <property type="protein sequence ID" value="TCK17849.1"/>
    <property type="molecule type" value="Genomic_DNA"/>
</dbReference>
<feature type="binding site" description="covalent" evidence="8">
    <location>
        <position position="50"/>
    </location>
    <ligand>
        <name>heme c</name>
        <dbReference type="ChEBI" id="CHEBI:61717"/>
    </ligand>
</feature>
<keyword evidence="10" id="KW-0732">Signal</keyword>
<evidence type="ECO:0000256" key="8">
    <source>
        <dbReference type="PIRSR" id="PIRSR602326-1"/>
    </source>
</evidence>
<protein>
    <submittedName>
        <fullName evidence="11">Ubiquinol-cytochrome c reductase cytochrome c1 subunit</fullName>
    </submittedName>
</protein>
<feature type="chain" id="PRO_5020587972" evidence="10">
    <location>
        <begin position="20"/>
        <end position="246"/>
    </location>
</feature>
<name>A0A4R1HES0_9GAMM</name>
<dbReference type="GO" id="GO:0016020">
    <property type="term" value="C:membrane"/>
    <property type="evidence" value="ECO:0007669"/>
    <property type="project" value="UniProtKB-SubCell"/>
</dbReference>
<evidence type="ECO:0000256" key="1">
    <source>
        <dbReference type="ARBA" id="ARBA00004370"/>
    </source>
</evidence>
<evidence type="ECO:0000256" key="9">
    <source>
        <dbReference type="SAM" id="Phobius"/>
    </source>
</evidence>
<dbReference type="Gene3D" id="1.20.5.100">
    <property type="entry name" value="Cytochrome c1, transmembrane anchor, C-terminal"/>
    <property type="match status" value="1"/>
</dbReference>
<dbReference type="InterPro" id="IPR002326">
    <property type="entry name" value="Cyt_c1"/>
</dbReference>
<keyword evidence="3 9" id="KW-0812">Transmembrane</keyword>
<evidence type="ECO:0000256" key="10">
    <source>
        <dbReference type="SAM" id="SignalP"/>
    </source>
</evidence>
<dbReference type="GO" id="GO:0046872">
    <property type="term" value="F:metal ion binding"/>
    <property type="evidence" value="ECO:0007669"/>
    <property type="project" value="UniProtKB-KW"/>
</dbReference>
<dbReference type="PANTHER" id="PTHR10266">
    <property type="entry name" value="CYTOCHROME C1"/>
    <property type="match status" value="1"/>
</dbReference>
<evidence type="ECO:0000256" key="4">
    <source>
        <dbReference type="ARBA" id="ARBA00022723"/>
    </source>
</evidence>
<organism evidence="11 12">
    <name type="scientific">Thiogranum longum</name>
    <dbReference type="NCBI Taxonomy" id="1537524"/>
    <lineage>
        <taxon>Bacteria</taxon>
        <taxon>Pseudomonadati</taxon>
        <taxon>Pseudomonadota</taxon>
        <taxon>Gammaproteobacteria</taxon>
        <taxon>Chromatiales</taxon>
        <taxon>Ectothiorhodospiraceae</taxon>
        <taxon>Thiogranum</taxon>
    </lineage>
</organism>
<keyword evidence="5 9" id="KW-1133">Transmembrane helix</keyword>
<evidence type="ECO:0000256" key="6">
    <source>
        <dbReference type="ARBA" id="ARBA00023004"/>
    </source>
</evidence>
<keyword evidence="6 8" id="KW-0408">Iron</keyword>
<comment type="caution">
    <text evidence="11">The sequence shown here is derived from an EMBL/GenBank/DDBJ whole genome shotgun (WGS) entry which is preliminary data.</text>
</comment>
<evidence type="ECO:0000256" key="5">
    <source>
        <dbReference type="ARBA" id="ARBA00022989"/>
    </source>
</evidence>
<dbReference type="AlphaFoldDB" id="A0A4R1HES0"/>
<feature type="binding site" description="covalent" evidence="8">
    <location>
        <position position="54"/>
    </location>
    <ligand>
        <name>heme c</name>
        <dbReference type="ChEBI" id="CHEBI:61717"/>
    </ligand>
</feature>
<feature type="transmembrane region" description="Helical" evidence="9">
    <location>
        <begin position="219"/>
        <end position="237"/>
    </location>
</feature>
<proteinExistence type="predicted"/>
<comment type="subcellular location">
    <subcellularLocation>
        <location evidence="1">Membrane</location>
    </subcellularLocation>
</comment>
<sequence length="246" mass="28296">MKKQLFAILLLVSPALALASGGEVHLDKVHIDPTNKESLQRGARTFVNYCLSCHSAKYQRYNRLARDLGMSEDDVLENLMFTGDKTGDTMDIALSSKDAKKYFGAVPPDLTLVARVRGVDWLYTYLRTFYLDDSRPFGVNNLVFDKVGMPHVLWELQGWQKPVYETETDSEGHEHKKIVELELVEQGSQTPAEYDRTVRDLVNFLAYMAEPIKLERQALGIKVLLFLFVLFIITYLLKKEYWKDIH</sequence>
<dbReference type="InterPro" id="IPR036909">
    <property type="entry name" value="Cyt_c-like_dom_sf"/>
</dbReference>
<dbReference type="RefSeq" id="WP_132971694.1">
    <property type="nucleotide sequence ID" value="NZ_SMFX01000001.1"/>
</dbReference>
<dbReference type="SUPFAM" id="SSF46626">
    <property type="entry name" value="Cytochrome c"/>
    <property type="match status" value="1"/>
</dbReference>
<comment type="cofactor">
    <cofactor evidence="8">
        <name>heme c</name>
        <dbReference type="ChEBI" id="CHEBI:61717"/>
    </cofactor>
    <text evidence="8">Binds 1 heme c group covalently per subunit.</text>
</comment>
<evidence type="ECO:0000256" key="2">
    <source>
        <dbReference type="ARBA" id="ARBA00022617"/>
    </source>
</evidence>
<dbReference type="OrthoDB" id="9798864at2"/>
<dbReference type="Pfam" id="PF02167">
    <property type="entry name" value="Cytochrom_C1"/>
    <property type="match status" value="1"/>
</dbReference>
<feature type="binding site" description="covalent" evidence="8">
    <location>
        <position position="53"/>
    </location>
    <ligand>
        <name>heme c</name>
        <dbReference type="ChEBI" id="CHEBI:61717"/>
    </ligand>
</feature>
<accession>A0A4R1HES0</accession>
<dbReference type="Gene3D" id="1.10.760.10">
    <property type="entry name" value="Cytochrome c-like domain"/>
    <property type="match status" value="1"/>
</dbReference>
<keyword evidence="12" id="KW-1185">Reference proteome</keyword>
<keyword evidence="2 8" id="KW-0349">Heme</keyword>
<gene>
    <name evidence="11" type="ORF">DFR30_1099</name>
</gene>
<dbReference type="PANTHER" id="PTHR10266:SF3">
    <property type="entry name" value="CYTOCHROME C1, HEME PROTEIN, MITOCHONDRIAL"/>
    <property type="match status" value="1"/>
</dbReference>
<dbReference type="GO" id="GO:0009055">
    <property type="term" value="F:electron transfer activity"/>
    <property type="evidence" value="ECO:0007669"/>
    <property type="project" value="InterPro"/>
</dbReference>
<feature type="signal peptide" evidence="10">
    <location>
        <begin position="1"/>
        <end position="19"/>
    </location>
</feature>
<evidence type="ECO:0000256" key="3">
    <source>
        <dbReference type="ARBA" id="ARBA00022692"/>
    </source>
</evidence>
<keyword evidence="4 8" id="KW-0479">Metal-binding</keyword>
<evidence type="ECO:0000313" key="11">
    <source>
        <dbReference type="EMBL" id="TCK17849.1"/>
    </source>
</evidence>
<evidence type="ECO:0000256" key="7">
    <source>
        <dbReference type="ARBA" id="ARBA00023136"/>
    </source>
</evidence>
<keyword evidence="7 9" id="KW-0472">Membrane</keyword>
<dbReference type="GO" id="GO:0020037">
    <property type="term" value="F:heme binding"/>
    <property type="evidence" value="ECO:0007669"/>
    <property type="project" value="InterPro"/>
</dbReference>